<dbReference type="AlphaFoldDB" id="A0A097SQZ9"/>
<organism evidence="4">
    <name type="scientific">Rhodococcus sp. NS1</name>
    <dbReference type="NCBI Taxonomy" id="402236"/>
    <lineage>
        <taxon>Bacteria</taxon>
        <taxon>Bacillati</taxon>
        <taxon>Actinomycetota</taxon>
        <taxon>Actinomycetes</taxon>
        <taxon>Mycobacteriales</taxon>
        <taxon>Nocardiaceae</taxon>
        <taxon>Rhodococcus</taxon>
    </lineage>
</organism>
<feature type="domain" description="AB hydrolase-1" evidence="2">
    <location>
        <begin position="332"/>
        <end position="556"/>
    </location>
</feature>
<reference evidence="4" key="1">
    <citation type="submission" date="2014-03" db="EMBL/GenBank/DDBJ databases">
        <authorList>
            <person name="Zhang G."/>
            <person name="Zhu L."/>
            <person name="Fang P."/>
        </authorList>
    </citation>
    <scope>NUCLEOTIDE SEQUENCE</scope>
    <source>
        <strain evidence="4">NS1</strain>
        <plasmid evidence="4">pNSL1</plasmid>
    </source>
</reference>
<accession>A0A097SQZ9</accession>
<dbReference type="FunFam" id="3.90.850.10:FF:000002">
    <property type="entry name" value="2-hydroxyhepta-2,4-diene-1,7-dioate isomerase"/>
    <property type="match status" value="1"/>
</dbReference>
<evidence type="ECO:0000259" key="3">
    <source>
        <dbReference type="Pfam" id="PF01557"/>
    </source>
</evidence>
<dbReference type="Pfam" id="PF00561">
    <property type="entry name" value="Abhydrolase_1"/>
    <property type="match status" value="1"/>
</dbReference>
<geneLocation type="plasmid" evidence="4">
    <name>pNSL1</name>
</geneLocation>
<evidence type="ECO:0000256" key="1">
    <source>
        <dbReference type="ARBA" id="ARBA00022723"/>
    </source>
</evidence>
<sequence length="570" mass="60706">MEFATDCTDWSALVLQEDFVRFSRIQTPDGARVCVVGDDGTPRPLTFTDTGAPVESLQQVIAGGRDALSRLTADDAATAGALLAPLTPHRNVFCVGRNYSEHAAEFARSGFDATDNNTNPIPEFPVVFTKPAASVIASGDQVDPHTDVTSALDYEGEIGVIIGKRASKVSKAEAMDYVWGYTLINDVTARDLQHSHKQWFIGKSLDTFCPMGPWAVSADEIDINDVQLQTRINGELRQDANTAQLIFDVPTIIETLSAGITLEPGDVIATGTPVGVGIGFDPPKYLVPGDEMVVSAPGLGELRNVIGGTETPERLTRIGSRRLFIEKTGNGPAVVLIHGLGGAGTVYEPQVQALAEQHTVLRYDLSGHGRSPVVGANSIENWVDELAALLDTEGLDQVDLVAHSMGTLIATTFAATHPDRVSRLALLGPVRSQNEQAQAATRARARTVREGGMPAVTDTIVAAALSTETETTRPLAVTAVRELLLGQDPAGYANACEALAAATEPKFTDIAAPTLLITGDEDKVSPVAVNEQLAESIADSRLEILDGVGHWHTLEDPNRVTALLTEFLNR</sequence>
<dbReference type="Pfam" id="PF01557">
    <property type="entry name" value="FAA_hydrolase"/>
    <property type="match status" value="1"/>
</dbReference>
<dbReference type="Gene3D" id="3.40.50.1820">
    <property type="entry name" value="alpha/beta hydrolase"/>
    <property type="match status" value="1"/>
</dbReference>
<dbReference type="GO" id="GO:0016853">
    <property type="term" value="F:isomerase activity"/>
    <property type="evidence" value="ECO:0007669"/>
    <property type="project" value="UniProtKB-ARBA"/>
</dbReference>
<dbReference type="Gene3D" id="3.90.850.10">
    <property type="entry name" value="Fumarylacetoacetase-like, C-terminal domain"/>
    <property type="match status" value="1"/>
</dbReference>
<evidence type="ECO:0000259" key="2">
    <source>
        <dbReference type="Pfam" id="PF00561"/>
    </source>
</evidence>
<name>A0A097SQZ9_9NOCA</name>
<dbReference type="InterPro" id="IPR000073">
    <property type="entry name" value="AB_hydrolase_1"/>
</dbReference>
<dbReference type="PANTHER" id="PTHR11820">
    <property type="entry name" value="ACYLPYRUVASE"/>
    <property type="match status" value="1"/>
</dbReference>
<dbReference type="InterPro" id="IPR036663">
    <property type="entry name" value="Fumarylacetoacetase_C_sf"/>
</dbReference>
<keyword evidence="4" id="KW-0614">Plasmid</keyword>
<dbReference type="SUPFAM" id="SSF53474">
    <property type="entry name" value="alpha/beta-Hydrolases"/>
    <property type="match status" value="1"/>
</dbReference>
<dbReference type="InterPro" id="IPR011234">
    <property type="entry name" value="Fumarylacetoacetase-like_C"/>
</dbReference>
<dbReference type="GO" id="GO:0046872">
    <property type="term" value="F:metal ion binding"/>
    <property type="evidence" value="ECO:0007669"/>
    <property type="project" value="UniProtKB-KW"/>
</dbReference>
<dbReference type="PANTHER" id="PTHR11820:SF7">
    <property type="entry name" value="ACYLPYRUVASE FAHD1, MITOCHONDRIAL"/>
    <property type="match status" value="1"/>
</dbReference>
<dbReference type="GO" id="GO:0019752">
    <property type="term" value="P:carboxylic acid metabolic process"/>
    <property type="evidence" value="ECO:0007669"/>
    <property type="project" value="UniProtKB-ARBA"/>
</dbReference>
<protein>
    <recommendedName>
        <fullName evidence="5">Hydrolase</fullName>
    </recommendedName>
</protein>
<evidence type="ECO:0008006" key="5">
    <source>
        <dbReference type="Google" id="ProtNLM"/>
    </source>
</evidence>
<dbReference type="EMBL" id="KJ605395">
    <property type="protein sequence ID" value="AIU93951.1"/>
    <property type="molecule type" value="Genomic_DNA"/>
</dbReference>
<dbReference type="InterPro" id="IPR029058">
    <property type="entry name" value="AB_hydrolase_fold"/>
</dbReference>
<dbReference type="PRINTS" id="PR00111">
    <property type="entry name" value="ABHYDROLASE"/>
</dbReference>
<dbReference type="SUPFAM" id="SSF56529">
    <property type="entry name" value="FAH"/>
    <property type="match status" value="1"/>
</dbReference>
<dbReference type="GO" id="GO:0018773">
    <property type="term" value="F:acetylpyruvate hydrolase activity"/>
    <property type="evidence" value="ECO:0007669"/>
    <property type="project" value="TreeGrafter"/>
</dbReference>
<gene>
    <name evidence="4" type="ORF">LRS1606.517</name>
</gene>
<keyword evidence="1" id="KW-0479">Metal-binding</keyword>
<feature type="domain" description="Fumarylacetoacetase-like C-terminal" evidence="3">
    <location>
        <begin position="92"/>
        <end position="306"/>
    </location>
</feature>
<evidence type="ECO:0000313" key="4">
    <source>
        <dbReference type="EMBL" id="AIU93951.1"/>
    </source>
</evidence>
<proteinExistence type="predicted"/>